<keyword evidence="3 6" id="KW-0812">Transmembrane</keyword>
<keyword evidence="4 6" id="KW-1133">Transmembrane helix</keyword>
<dbReference type="Gene3D" id="1.10.4160.10">
    <property type="entry name" value="Hydantoin permease"/>
    <property type="match status" value="1"/>
</dbReference>
<feature type="transmembrane region" description="Helical" evidence="6">
    <location>
        <begin position="232"/>
        <end position="254"/>
    </location>
</feature>
<dbReference type="InterPro" id="IPR030191">
    <property type="entry name" value="CodB"/>
</dbReference>
<dbReference type="GO" id="GO:0005886">
    <property type="term" value="C:plasma membrane"/>
    <property type="evidence" value="ECO:0007669"/>
    <property type="project" value="TreeGrafter"/>
</dbReference>
<dbReference type="CDD" id="cd11484">
    <property type="entry name" value="SLC-NCS1sbd_CobB-like"/>
    <property type="match status" value="1"/>
</dbReference>
<feature type="transmembrane region" description="Helical" evidence="6">
    <location>
        <begin position="334"/>
        <end position="354"/>
    </location>
</feature>
<dbReference type="OrthoDB" id="9787279at2"/>
<dbReference type="GO" id="GO:0015209">
    <property type="term" value="F:cytosine transmembrane transporter activity"/>
    <property type="evidence" value="ECO:0007669"/>
    <property type="project" value="InterPro"/>
</dbReference>
<dbReference type="PANTHER" id="PTHR30569:SF0">
    <property type="entry name" value="CYTOSINE PERMEASE"/>
    <property type="match status" value="1"/>
</dbReference>
<evidence type="ECO:0000256" key="1">
    <source>
        <dbReference type="ARBA" id="ARBA00004141"/>
    </source>
</evidence>
<protein>
    <submittedName>
        <fullName evidence="7">Cytosine permease</fullName>
    </submittedName>
</protein>
<feature type="transmembrane region" description="Helical" evidence="6">
    <location>
        <begin position="99"/>
        <end position="119"/>
    </location>
</feature>
<feature type="transmembrane region" description="Helical" evidence="6">
    <location>
        <begin position="55"/>
        <end position="78"/>
    </location>
</feature>
<feature type="transmembrane region" description="Helical" evidence="6">
    <location>
        <begin position="203"/>
        <end position="220"/>
    </location>
</feature>
<dbReference type="EMBL" id="FXTI01000001">
    <property type="protein sequence ID" value="SMO34642.1"/>
    <property type="molecule type" value="Genomic_DNA"/>
</dbReference>
<dbReference type="Proteomes" id="UP000315636">
    <property type="component" value="Unassembled WGS sequence"/>
</dbReference>
<gene>
    <name evidence="7" type="ORF">SAMN06264849_101159</name>
</gene>
<evidence type="ECO:0000256" key="4">
    <source>
        <dbReference type="ARBA" id="ARBA00022989"/>
    </source>
</evidence>
<comment type="subcellular location">
    <subcellularLocation>
        <location evidence="1">Membrane</location>
        <topology evidence="1">Multi-pass membrane protein</topology>
    </subcellularLocation>
</comment>
<feature type="transmembrane region" description="Helical" evidence="6">
    <location>
        <begin position="23"/>
        <end position="43"/>
    </location>
</feature>
<name>A0A521AIK9_9BACL</name>
<feature type="transmembrane region" description="Helical" evidence="6">
    <location>
        <begin position="401"/>
        <end position="423"/>
    </location>
</feature>
<dbReference type="PANTHER" id="PTHR30569">
    <property type="entry name" value="CYTOSINE TRANSPORTER CODB"/>
    <property type="match status" value="1"/>
</dbReference>
<evidence type="ECO:0000313" key="7">
    <source>
        <dbReference type="EMBL" id="SMO34642.1"/>
    </source>
</evidence>
<keyword evidence="5 6" id="KW-0472">Membrane</keyword>
<evidence type="ECO:0000256" key="5">
    <source>
        <dbReference type="ARBA" id="ARBA00023136"/>
    </source>
</evidence>
<evidence type="ECO:0000313" key="8">
    <source>
        <dbReference type="Proteomes" id="UP000315636"/>
    </source>
</evidence>
<dbReference type="RefSeq" id="WP_142503868.1">
    <property type="nucleotide sequence ID" value="NZ_FXTI01000001.1"/>
</dbReference>
<accession>A0A521AIK9</accession>
<dbReference type="AlphaFoldDB" id="A0A521AIK9"/>
<feature type="transmembrane region" description="Helical" evidence="6">
    <location>
        <begin position="266"/>
        <end position="285"/>
    </location>
</feature>
<evidence type="ECO:0000256" key="6">
    <source>
        <dbReference type="SAM" id="Phobius"/>
    </source>
</evidence>
<reference evidence="7 8" key="1">
    <citation type="submission" date="2017-05" db="EMBL/GenBank/DDBJ databases">
        <authorList>
            <person name="Varghese N."/>
            <person name="Submissions S."/>
        </authorList>
    </citation>
    <scope>NUCLEOTIDE SEQUENCE [LARGE SCALE GENOMIC DNA]</scope>
    <source>
        <strain evidence="7 8">DSM 45474</strain>
    </source>
</reference>
<sequence>MEKKFHWQDYERQPVPLSDRKRWWSLSLVWIAIGIDLSSILLGGQLGAGMPLDQALLSVVIGSLVLAVFSSLCSYVGAMTGLSTAMISRFVFGEYGARLVAGVIGVSLFGWFGVQAGFFGASAGALLEQLSGVTPPESVLSLVGGLLMTTTAVFGYRAVEKLSIWSVPLMVGLLISSVVFAFAGNGGNQLNALPAGEPLTLGMAISFVVGIFLVGTVISPDVARWARTKKDAVLSAFFGFLIGNSLMLFIAIFLSKVTGTGDLVKIFTSLGMGIPAMLILILAQWTTNDNNLYSSSLSWSVVFRKLSKVWITLIAGIVGSFIAFFGIYNHFTDFLSYLTVLVSPIGGIYLAEYFLLDRSRFSFAYIREQKMPVFWWRSMIAWLGASFVSFATTPAPGGFGWFQFTTIPAMDGILVGFLLQWLIGRLFPTQGNREKEKKVTA</sequence>
<proteinExistence type="inferred from homology"/>
<feature type="transmembrane region" description="Helical" evidence="6">
    <location>
        <begin position="306"/>
        <end position="328"/>
    </location>
</feature>
<comment type="similarity">
    <text evidence="2">Belongs to the purine-cytosine permease (2.A.39) family.</text>
</comment>
<evidence type="ECO:0000256" key="3">
    <source>
        <dbReference type="ARBA" id="ARBA00022692"/>
    </source>
</evidence>
<organism evidence="7 8">
    <name type="scientific">Melghirimyces algeriensis</name>
    <dbReference type="NCBI Taxonomy" id="910412"/>
    <lineage>
        <taxon>Bacteria</taxon>
        <taxon>Bacillati</taxon>
        <taxon>Bacillota</taxon>
        <taxon>Bacilli</taxon>
        <taxon>Bacillales</taxon>
        <taxon>Thermoactinomycetaceae</taxon>
        <taxon>Melghirimyces</taxon>
    </lineage>
</organism>
<feature type="transmembrane region" description="Helical" evidence="6">
    <location>
        <begin position="139"/>
        <end position="156"/>
    </location>
</feature>
<keyword evidence="8" id="KW-1185">Reference proteome</keyword>
<feature type="transmembrane region" description="Helical" evidence="6">
    <location>
        <begin position="163"/>
        <end position="183"/>
    </location>
</feature>
<feature type="transmembrane region" description="Helical" evidence="6">
    <location>
        <begin position="374"/>
        <end position="395"/>
    </location>
</feature>
<evidence type="ECO:0000256" key="2">
    <source>
        <dbReference type="ARBA" id="ARBA00008974"/>
    </source>
</evidence>
<dbReference type="Pfam" id="PF02133">
    <property type="entry name" value="Transp_cyt_pur"/>
    <property type="match status" value="1"/>
</dbReference>
<dbReference type="InterPro" id="IPR001248">
    <property type="entry name" value="Pur-cyt_permease"/>
</dbReference>